<dbReference type="PROSITE" id="PS50212">
    <property type="entry name" value="RASGEF_NTER"/>
    <property type="match status" value="1"/>
</dbReference>
<dbReference type="Pfam" id="PF00618">
    <property type="entry name" value="RasGEF_N"/>
    <property type="match status" value="1"/>
</dbReference>
<keyword evidence="6" id="KW-0788">Thiol protease</keyword>
<dbReference type="EC" id="3.4.19.12" evidence="2"/>
<dbReference type="SUPFAM" id="SSF54001">
    <property type="entry name" value="Cysteine proteinases"/>
    <property type="match status" value="1"/>
</dbReference>
<keyword evidence="7" id="KW-0344">Guanine-nucleotide releasing factor</keyword>
<accession>A0A4T0I8Z5</accession>
<dbReference type="GO" id="GO:0070628">
    <property type="term" value="F:proteasome binding"/>
    <property type="evidence" value="ECO:0007669"/>
    <property type="project" value="TreeGrafter"/>
</dbReference>
<feature type="compositionally biased region" description="Polar residues" evidence="8">
    <location>
        <begin position="1035"/>
        <end position="1049"/>
    </location>
</feature>
<evidence type="ECO:0000313" key="14">
    <source>
        <dbReference type="Proteomes" id="UP000306954"/>
    </source>
</evidence>
<dbReference type="Gene3D" id="3.90.70.10">
    <property type="entry name" value="Cysteine proteinases"/>
    <property type="match status" value="1"/>
</dbReference>
<comment type="caution">
    <text evidence="13">The sequence shown here is derived from an EMBL/GenBank/DDBJ whole genome shotgun (WGS) entry which is preliminary data.</text>
</comment>
<evidence type="ECO:0000256" key="8">
    <source>
        <dbReference type="SAM" id="MobiDB-lite"/>
    </source>
</evidence>
<dbReference type="InterPro" id="IPR036964">
    <property type="entry name" value="RASGEF_cat_dom_sf"/>
</dbReference>
<evidence type="ECO:0000256" key="4">
    <source>
        <dbReference type="ARBA" id="ARBA00022786"/>
    </source>
</evidence>
<dbReference type="InterPro" id="IPR023578">
    <property type="entry name" value="Ras_GEF_dom_sf"/>
</dbReference>
<dbReference type="CDD" id="cd06224">
    <property type="entry name" value="REM"/>
    <property type="match status" value="1"/>
</dbReference>
<dbReference type="PANTHER" id="PTHR43982">
    <property type="entry name" value="UBIQUITIN CARBOXYL-TERMINAL HYDROLASE"/>
    <property type="match status" value="1"/>
</dbReference>
<evidence type="ECO:0000313" key="13">
    <source>
        <dbReference type="EMBL" id="TIB13485.1"/>
    </source>
</evidence>
<dbReference type="SUPFAM" id="SSF54236">
    <property type="entry name" value="Ubiquitin-like"/>
    <property type="match status" value="1"/>
</dbReference>
<dbReference type="InterPro" id="IPR000651">
    <property type="entry name" value="Ras-like_Gua-exchang_fac_N"/>
</dbReference>
<dbReference type="PROSITE" id="PS50009">
    <property type="entry name" value="RASGEF_CAT"/>
    <property type="match status" value="1"/>
</dbReference>
<proteinExistence type="predicted"/>
<feature type="region of interest" description="Disordered" evidence="8">
    <location>
        <begin position="1012"/>
        <end position="1049"/>
    </location>
</feature>
<evidence type="ECO:0000259" key="10">
    <source>
        <dbReference type="PROSITE" id="PS50053"/>
    </source>
</evidence>
<dbReference type="Gene3D" id="1.20.870.10">
    <property type="entry name" value="Son of sevenless (SoS) protein Chain: S domain 1"/>
    <property type="match status" value="1"/>
</dbReference>
<dbReference type="GO" id="GO:0016579">
    <property type="term" value="P:protein deubiquitination"/>
    <property type="evidence" value="ECO:0007669"/>
    <property type="project" value="InterPro"/>
</dbReference>
<name>A0A4T0I8Z5_WALIC</name>
<feature type="compositionally biased region" description="Basic and acidic residues" evidence="8">
    <location>
        <begin position="1301"/>
        <end position="1313"/>
    </location>
</feature>
<evidence type="ECO:0000256" key="1">
    <source>
        <dbReference type="ARBA" id="ARBA00000707"/>
    </source>
</evidence>
<comment type="catalytic activity">
    <reaction evidence="1">
        <text>Thiol-dependent hydrolysis of ester, thioester, amide, peptide and isopeptide bonds formed by the C-terminal Gly of ubiquitin (a 76-residue protein attached to proteins as an intracellular targeting signal).</text>
        <dbReference type="EC" id="3.4.19.12"/>
    </reaction>
</comment>
<dbReference type="PANTHER" id="PTHR43982:SF1">
    <property type="entry name" value="UBIQUITIN CARBOXYL-TERMINAL HYDROLASE 14"/>
    <property type="match status" value="1"/>
</dbReference>
<dbReference type="PROSITE" id="PS50053">
    <property type="entry name" value="UBIQUITIN_2"/>
    <property type="match status" value="1"/>
</dbReference>
<evidence type="ECO:0000259" key="11">
    <source>
        <dbReference type="PROSITE" id="PS50212"/>
    </source>
</evidence>
<feature type="compositionally biased region" description="Low complexity" evidence="8">
    <location>
        <begin position="772"/>
        <end position="785"/>
    </location>
</feature>
<feature type="domain" description="Ubiquitin-like" evidence="10">
    <location>
        <begin position="4"/>
        <end position="62"/>
    </location>
</feature>
<feature type="region of interest" description="Disordered" evidence="8">
    <location>
        <begin position="1067"/>
        <end position="1089"/>
    </location>
</feature>
<evidence type="ECO:0000256" key="6">
    <source>
        <dbReference type="ARBA" id="ARBA00022807"/>
    </source>
</evidence>
<dbReference type="PROSITE" id="PS50235">
    <property type="entry name" value="USP_3"/>
    <property type="match status" value="1"/>
</dbReference>
<dbReference type="Gene3D" id="1.10.840.10">
    <property type="entry name" value="Ras guanine-nucleotide exchange factors catalytic domain"/>
    <property type="match status" value="1"/>
</dbReference>
<keyword evidence="3" id="KW-0645">Protease</keyword>
<dbReference type="GO" id="GO:0043161">
    <property type="term" value="P:proteasome-mediated ubiquitin-dependent protein catabolic process"/>
    <property type="evidence" value="ECO:0007669"/>
    <property type="project" value="InterPro"/>
</dbReference>
<evidence type="ECO:0000256" key="5">
    <source>
        <dbReference type="ARBA" id="ARBA00022801"/>
    </source>
</evidence>
<dbReference type="PROSITE" id="PS00972">
    <property type="entry name" value="USP_1"/>
    <property type="match status" value="1"/>
</dbReference>
<dbReference type="InterPro" id="IPR029071">
    <property type="entry name" value="Ubiquitin-like_domsf"/>
</dbReference>
<dbReference type="InterPro" id="IPR018200">
    <property type="entry name" value="USP_CS"/>
</dbReference>
<dbReference type="InterPro" id="IPR019954">
    <property type="entry name" value="Ubiquitin_CS"/>
</dbReference>
<dbReference type="InterPro" id="IPR028889">
    <property type="entry name" value="USP"/>
</dbReference>
<dbReference type="SUPFAM" id="SSF48366">
    <property type="entry name" value="Ras GEF"/>
    <property type="match status" value="1"/>
</dbReference>
<dbReference type="GO" id="GO:0004843">
    <property type="term" value="F:cysteine-type deubiquitinase activity"/>
    <property type="evidence" value="ECO:0007669"/>
    <property type="project" value="UniProtKB-EC"/>
</dbReference>
<feature type="region of interest" description="Disordered" evidence="8">
    <location>
        <begin position="1296"/>
        <end position="1318"/>
    </location>
</feature>
<feature type="domain" description="Ras-GEF" evidence="9">
    <location>
        <begin position="1121"/>
        <end position="1407"/>
    </location>
</feature>
<dbReference type="InterPro" id="IPR001895">
    <property type="entry name" value="RASGEF_cat_dom"/>
</dbReference>
<reference evidence="13 14" key="1">
    <citation type="submission" date="2019-03" db="EMBL/GenBank/DDBJ databases">
        <title>Sequencing 23 genomes of Wallemia ichthyophaga.</title>
        <authorList>
            <person name="Gostincar C."/>
        </authorList>
    </citation>
    <scope>NUCLEOTIDE SEQUENCE [LARGE SCALE GENOMIC DNA]</scope>
    <source>
        <strain evidence="13 14">EXF-8621</strain>
    </source>
</reference>
<sequence>MTKFPVSIKHAGKKFDLEFNTQYTGLDFKNQIHSLTGVAPDRQKVMIKGGMLKDNTDMEKLGSSIKPGHLFIVIGAAGPLPEAPNQKVVFMEDLSEKDLSQALKNPVGLTNLGNTCYLNSSVQVLRAIPELQSTLSNTQNSGLLRSLQSLFSSLNNSTDAITPTAFLTMLRSSYQQFTETDRYGQFAQQDAEEAWGAILNSLGSELMTSQGKSFVDQYMKGTFVKEMSTPESTLEEPSYSIEEFTKLGCNISSSTNYLQQGLTDGLDEQVTKHSSTLNRNAQYTQKSRINRLPAYLSVHLVRFYWRADLGKKAKILRKVKFPMEYDASDLVSDDLKAKINPVNKKLLSINKDKEERRRLRKRIKTRTDLEQKANEAKNTDDMLIDEIKDEQGKIGDVELLDENVYEEREKKELDELVNNDLKNDTGCSQSGLYDLVGIVTHKGVNADGGHYIAWVRGDVHKSEEDKDDWYKFDDNKVTKVSKDKIAQLEGGDGNYCITGEGETARKVKRLLDLKYGVGCSVDGHIKSSGLTIQIKTENEPKNSSTMDLRLQLPNTFDNLKNYLIELLAKPVRNDLFGNTRTPVDNEFLAADGCPSGGAVETAFGGTDADTDADALYYLFNQYQSYKDKDIYFNDGTILCASIYRWISQLSSEFLFDDLELFFNTYRLYLSSMELANLLFKRFEWTLQGGDDEPALELVRVRTFVMLRSWISNYFGFDFVPNLDLRLKLSRWINEQRKIQNDKSVKMIDKLINIAKERQSVYEIYKKHSHDGNLSSFDSSNSSRNSSTDKHLSLDFDPGPPTYLPSSTSSRMTASTAPSTSSPVNASEHNDSIADTFVKTFNKVGKIGKIGKRIMSNKPQVFDSDQDNNEDQFRDEYTVTISFQEFCQLQEIDVNNIIPKNTDKDDESNDKIKNNSIMTKFLQLDDIDSDIDSDEEVDEDVDDSAVKGKKLPHTDGAARLTTHSETMTDSQVDMDNWQKTFTIEGLESDEEDDGDVNAALRALEGHIDKVKQKQKLRKVESMMQKSKKKRMSQSQGVVSTDASENSSPNLSPIIRANSVLGGSASFTSNTIQPKPRSHSVAVTSPSLPINRKRGLSHGSSAIIDSHNTTKKSVCKSWILDYKTEELSKQFSLIEKDLFNEIKFEDIEKLDNWKEEYLKFDTIINWVSFMKEVARRKVSSNENLHGSSIKIVIARFNMTVRWVASEILITDSPEDRSAVVSKFIRLAFKCQQLNNFMTLIAILRGLDHPIVKRMADTWPNVSKQSMRMLTTLKVFCSNSDNYSMLRDISMTLLNKKMSNSSSSDKRLTGITRDRSSSSGANSIPSHDIFSGCIPFVGMFLSDLFQADKCPNYVKKGDGDDKLINIQKLRLIHSTRKSIQSFQANSTQQYDHRLYLDGNLYRKCLKLRVDARVLE</sequence>
<dbReference type="SMART" id="SM00213">
    <property type="entry name" value="UBQ"/>
    <property type="match status" value="1"/>
</dbReference>
<dbReference type="PROSITE" id="PS00973">
    <property type="entry name" value="USP_2"/>
    <property type="match status" value="1"/>
</dbReference>
<evidence type="ECO:0000256" key="2">
    <source>
        <dbReference type="ARBA" id="ARBA00012759"/>
    </source>
</evidence>
<evidence type="ECO:0000256" key="7">
    <source>
        <dbReference type="PROSITE-ProRule" id="PRU00168"/>
    </source>
</evidence>
<evidence type="ECO:0000259" key="12">
    <source>
        <dbReference type="PROSITE" id="PS50235"/>
    </source>
</evidence>
<keyword evidence="5" id="KW-0378">Hydrolase</keyword>
<dbReference type="Proteomes" id="UP000306954">
    <property type="component" value="Unassembled WGS sequence"/>
</dbReference>
<gene>
    <name evidence="13" type="ORF">E3P90_01667</name>
</gene>
<dbReference type="GO" id="GO:0007264">
    <property type="term" value="P:small GTPase-mediated signal transduction"/>
    <property type="evidence" value="ECO:0007669"/>
    <property type="project" value="InterPro"/>
</dbReference>
<feature type="region of interest" description="Disordered" evidence="8">
    <location>
        <begin position="772"/>
        <end position="827"/>
    </location>
</feature>
<organism evidence="13 14">
    <name type="scientific">Wallemia ichthyophaga</name>
    <dbReference type="NCBI Taxonomy" id="245174"/>
    <lineage>
        <taxon>Eukaryota</taxon>
        <taxon>Fungi</taxon>
        <taxon>Dikarya</taxon>
        <taxon>Basidiomycota</taxon>
        <taxon>Wallemiomycotina</taxon>
        <taxon>Wallemiomycetes</taxon>
        <taxon>Wallemiales</taxon>
        <taxon>Wallemiaceae</taxon>
        <taxon>Wallemia</taxon>
    </lineage>
</organism>
<keyword evidence="4" id="KW-0833">Ubl conjugation pathway</keyword>
<feature type="domain" description="USP" evidence="12">
    <location>
        <begin position="107"/>
        <end position="501"/>
    </location>
</feature>
<dbReference type="GO" id="GO:0061136">
    <property type="term" value="P:regulation of proteasomal protein catabolic process"/>
    <property type="evidence" value="ECO:0007669"/>
    <property type="project" value="TreeGrafter"/>
</dbReference>
<feature type="domain" description="N-terminal Ras-GEF" evidence="11">
    <location>
        <begin position="633"/>
        <end position="755"/>
    </location>
</feature>
<dbReference type="Pfam" id="PF00240">
    <property type="entry name" value="ubiquitin"/>
    <property type="match status" value="1"/>
</dbReference>
<dbReference type="CDD" id="cd16104">
    <property type="entry name" value="Ubl_USP14_like"/>
    <property type="match status" value="1"/>
</dbReference>
<dbReference type="SMART" id="SM00147">
    <property type="entry name" value="RasGEF"/>
    <property type="match status" value="1"/>
</dbReference>
<dbReference type="InterPro" id="IPR000626">
    <property type="entry name" value="Ubiquitin-like_dom"/>
</dbReference>
<evidence type="ECO:0000256" key="3">
    <source>
        <dbReference type="ARBA" id="ARBA00022670"/>
    </source>
</evidence>
<dbReference type="PROSITE" id="PS00299">
    <property type="entry name" value="UBIQUITIN_1"/>
    <property type="match status" value="1"/>
</dbReference>
<evidence type="ECO:0000259" key="9">
    <source>
        <dbReference type="PROSITE" id="PS50009"/>
    </source>
</evidence>
<dbReference type="Pfam" id="PF00443">
    <property type="entry name" value="UCH"/>
    <property type="match status" value="1"/>
</dbReference>
<protein>
    <recommendedName>
        <fullName evidence="2">ubiquitinyl hydrolase 1</fullName>
        <ecNumber evidence="2">3.4.19.12</ecNumber>
    </recommendedName>
</protein>
<feature type="compositionally biased region" description="Low complexity" evidence="8">
    <location>
        <begin position="804"/>
        <end position="826"/>
    </location>
</feature>
<dbReference type="EMBL" id="SPOF01000014">
    <property type="protein sequence ID" value="TIB13485.1"/>
    <property type="molecule type" value="Genomic_DNA"/>
</dbReference>
<dbReference type="InterPro" id="IPR038765">
    <property type="entry name" value="Papain-like_cys_pep_sf"/>
</dbReference>
<dbReference type="GO" id="GO:0005085">
    <property type="term" value="F:guanyl-nucleotide exchange factor activity"/>
    <property type="evidence" value="ECO:0007669"/>
    <property type="project" value="UniProtKB-KW"/>
</dbReference>
<dbReference type="Pfam" id="PF00617">
    <property type="entry name" value="RasGEF"/>
    <property type="match status" value="1"/>
</dbReference>
<dbReference type="InterPro" id="IPR044635">
    <property type="entry name" value="UBP14-like"/>
</dbReference>
<dbReference type="InterPro" id="IPR001394">
    <property type="entry name" value="Peptidase_C19_UCH"/>
</dbReference>
<dbReference type="Gene3D" id="3.10.20.90">
    <property type="entry name" value="Phosphatidylinositol 3-kinase Catalytic Subunit, Chain A, domain 1"/>
    <property type="match status" value="1"/>
</dbReference>